<protein>
    <recommendedName>
        <fullName evidence="1">N-acetyltransferase domain-containing protein</fullName>
    </recommendedName>
</protein>
<name>A0AAD4I1D5_9PEZI</name>
<sequence>MPRRNPDYAGSEYSLPSVGSGWNISDTGVGVQESKGKDDIRHVIGLEPNIQVNNSGNAWTTYNWANPTGRDYDETFFSDSYLSEFIKAWVKQCPDNPVVSFDSAVHEHWRCDVDTVTGFFVEPVVHSESMVNHAENDPQLEWRRQNWTSTLLARRRFPTLYSNSAQPNRRRELPSRALNEDPAVIDERLILKVHEHVIERPEYHRYVPRIPCFLRPAEKYDMQAVADIYNWEVDHGTQALDTWPLHVTKFEDILTSSQSYNMPFIVAVRGSARNLGLTQGNLIFANFNQIPFEESDQRGEILGFAYLSTWQPGLSGVGGGSSRNTARINVFVHPDYRRKKIGFSLLDMLLTTVSDCFSTQSAFDFIDPDDSPLYRKSRDRELQFYHLYIGFRVRHKLLAHGNKKLEDEQKTYDDDLVWVKKMLEDQLNFTQLVRFEAVHRLPKDTKGPCYWMDEVVFEHTCCIGNPPQ</sequence>
<gene>
    <name evidence="2" type="ORF">NEMBOFW57_001009</name>
</gene>
<organism evidence="2 3">
    <name type="scientific">Staphylotrichum longicolle</name>
    <dbReference type="NCBI Taxonomy" id="669026"/>
    <lineage>
        <taxon>Eukaryota</taxon>
        <taxon>Fungi</taxon>
        <taxon>Dikarya</taxon>
        <taxon>Ascomycota</taxon>
        <taxon>Pezizomycotina</taxon>
        <taxon>Sordariomycetes</taxon>
        <taxon>Sordariomycetidae</taxon>
        <taxon>Sordariales</taxon>
        <taxon>Chaetomiaceae</taxon>
        <taxon>Staphylotrichum</taxon>
    </lineage>
</organism>
<dbReference type="AlphaFoldDB" id="A0AAD4I1D5"/>
<accession>A0AAD4I1D5</accession>
<dbReference type="Gene3D" id="3.40.630.30">
    <property type="match status" value="1"/>
</dbReference>
<dbReference type="Proteomes" id="UP001197093">
    <property type="component" value="Unassembled WGS sequence"/>
</dbReference>
<keyword evidence="3" id="KW-1185">Reference proteome</keyword>
<evidence type="ECO:0000313" key="3">
    <source>
        <dbReference type="Proteomes" id="UP001197093"/>
    </source>
</evidence>
<dbReference type="GO" id="GO:0016747">
    <property type="term" value="F:acyltransferase activity, transferring groups other than amino-acyl groups"/>
    <property type="evidence" value="ECO:0007669"/>
    <property type="project" value="InterPro"/>
</dbReference>
<dbReference type="Pfam" id="PF00583">
    <property type="entry name" value="Acetyltransf_1"/>
    <property type="match status" value="1"/>
</dbReference>
<dbReference type="SUPFAM" id="SSF55729">
    <property type="entry name" value="Acyl-CoA N-acyltransferases (Nat)"/>
    <property type="match status" value="1"/>
</dbReference>
<dbReference type="InterPro" id="IPR016181">
    <property type="entry name" value="Acyl_CoA_acyltransferase"/>
</dbReference>
<evidence type="ECO:0000259" key="1">
    <source>
        <dbReference type="Pfam" id="PF00583"/>
    </source>
</evidence>
<dbReference type="EMBL" id="JAHCVI010000001">
    <property type="protein sequence ID" value="KAG7291001.1"/>
    <property type="molecule type" value="Genomic_DNA"/>
</dbReference>
<evidence type="ECO:0000313" key="2">
    <source>
        <dbReference type="EMBL" id="KAG7291001.1"/>
    </source>
</evidence>
<feature type="domain" description="N-acetyltransferase" evidence="1">
    <location>
        <begin position="298"/>
        <end position="351"/>
    </location>
</feature>
<dbReference type="InterPro" id="IPR000182">
    <property type="entry name" value="GNAT_dom"/>
</dbReference>
<comment type="caution">
    <text evidence="2">The sequence shown here is derived from an EMBL/GenBank/DDBJ whole genome shotgun (WGS) entry which is preliminary data.</text>
</comment>
<reference evidence="2" key="1">
    <citation type="submission" date="2023-02" db="EMBL/GenBank/DDBJ databases">
        <authorList>
            <person name="Palmer J.M."/>
        </authorList>
    </citation>
    <scope>NUCLEOTIDE SEQUENCE</scope>
    <source>
        <strain evidence="2">FW57</strain>
    </source>
</reference>
<proteinExistence type="predicted"/>
<dbReference type="CDD" id="cd04301">
    <property type="entry name" value="NAT_SF"/>
    <property type="match status" value="1"/>
</dbReference>